<gene>
    <name evidence="12" type="ORF">C0Z10_10580</name>
</gene>
<keyword evidence="3" id="KW-0808">Transferase</keyword>
<accession>A0A3Q9UP34</accession>
<dbReference type="InterPro" id="IPR025201">
    <property type="entry name" value="KdpD_TM"/>
</dbReference>
<evidence type="ECO:0000313" key="12">
    <source>
        <dbReference type="EMBL" id="AZZ40122.1"/>
    </source>
</evidence>
<dbReference type="InterPro" id="IPR038318">
    <property type="entry name" value="KdpD_sf"/>
</dbReference>
<organism evidence="12 13">
    <name type="scientific">Acidipropionibacterium jensenii</name>
    <dbReference type="NCBI Taxonomy" id="1749"/>
    <lineage>
        <taxon>Bacteria</taxon>
        <taxon>Bacillati</taxon>
        <taxon>Actinomycetota</taxon>
        <taxon>Actinomycetes</taxon>
        <taxon>Propionibacteriales</taxon>
        <taxon>Propionibacteriaceae</taxon>
        <taxon>Acidipropionibacterium</taxon>
    </lineage>
</organism>
<evidence type="ECO:0000256" key="7">
    <source>
        <dbReference type="ARBA" id="ARBA00022840"/>
    </source>
</evidence>
<dbReference type="GO" id="GO:0005524">
    <property type="term" value="F:ATP binding"/>
    <property type="evidence" value="ECO:0007669"/>
    <property type="project" value="UniProtKB-KW"/>
</dbReference>
<feature type="domain" description="Sensor protein KdpD transmembrane" evidence="11">
    <location>
        <begin position="14"/>
        <end position="116"/>
    </location>
</feature>
<reference evidence="13" key="1">
    <citation type="submission" date="2017-12" db="EMBL/GenBank/DDBJ databases">
        <title>Whole genome sequencing of Acidipropionibacterium jensenii strains JS279 and JS280.</title>
        <authorList>
            <person name="Deptula P."/>
            <person name="Laine P."/>
            <person name="Smolander O.-P."/>
            <person name="Paulin L."/>
            <person name="Auvinen P."/>
            <person name="Varmanen P."/>
        </authorList>
    </citation>
    <scope>NUCLEOTIDE SEQUENCE [LARGE SCALE GENOMIC DNA]</scope>
    <source>
        <strain evidence="13">JS280</strain>
    </source>
</reference>
<keyword evidence="7" id="KW-0067">ATP-binding</keyword>
<evidence type="ECO:0000256" key="2">
    <source>
        <dbReference type="ARBA" id="ARBA00022553"/>
    </source>
</evidence>
<evidence type="ECO:0000256" key="9">
    <source>
        <dbReference type="ARBA" id="ARBA00023012"/>
    </source>
</evidence>
<dbReference type="GO" id="GO:0016020">
    <property type="term" value="C:membrane"/>
    <property type="evidence" value="ECO:0007669"/>
    <property type="project" value="UniProtKB-SubCell"/>
</dbReference>
<dbReference type="RefSeq" id="WP_097799351.1">
    <property type="nucleotide sequence ID" value="NZ_CP025570.1"/>
</dbReference>
<comment type="subcellular location">
    <subcellularLocation>
        <location evidence="1">Membrane</location>
        <topology evidence="1">Multi-pass membrane protein</topology>
    </subcellularLocation>
</comment>
<keyword evidence="9" id="KW-0902">Two-component regulatory system</keyword>
<keyword evidence="4" id="KW-0812">Transmembrane</keyword>
<keyword evidence="10" id="KW-0472">Membrane</keyword>
<evidence type="ECO:0000256" key="5">
    <source>
        <dbReference type="ARBA" id="ARBA00022741"/>
    </source>
</evidence>
<dbReference type="GO" id="GO:0016301">
    <property type="term" value="F:kinase activity"/>
    <property type="evidence" value="ECO:0007669"/>
    <property type="project" value="UniProtKB-KW"/>
</dbReference>
<name>A0A3Q9UP34_9ACTN</name>
<keyword evidence="8" id="KW-1133">Transmembrane helix</keyword>
<dbReference type="KEGG" id="aji:C0Z10_10580"/>
<dbReference type="Pfam" id="PF13493">
    <property type="entry name" value="DUF4118"/>
    <property type="match status" value="1"/>
</dbReference>
<evidence type="ECO:0000256" key="1">
    <source>
        <dbReference type="ARBA" id="ARBA00004141"/>
    </source>
</evidence>
<dbReference type="Gene3D" id="1.20.120.620">
    <property type="entry name" value="Backbone structure of the membrane domain of e. Coli histidine kinase receptor kdpd"/>
    <property type="match status" value="1"/>
</dbReference>
<evidence type="ECO:0000256" key="3">
    <source>
        <dbReference type="ARBA" id="ARBA00022679"/>
    </source>
</evidence>
<evidence type="ECO:0000313" key="13">
    <source>
        <dbReference type="Proteomes" id="UP000285875"/>
    </source>
</evidence>
<dbReference type="EMBL" id="CP025570">
    <property type="protein sequence ID" value="AZZ40122.1"/>
    <property type="molecule type" value="Genomic_DNA"/>
</dbReference>
<keyword evidence="2" id="KW-0597">Phosphoprotein</keyword>
<protein>
    <submittedName>
        <fullName evidence="12">DUF4118 domain-containing protein</fullName>
    </submittedName>
</protein>
<keyword evidence="5" id="KW-0547">Nucleotide-binding</keyword>
<dbReference type="GO" id="GO:0000160">
    <property type="term" value="P:phosphorelay signal transduction system"/>
    <property type="evidence" value="ECO:0007669"/>
    <property type="project" value="UniProtKB-KW"/>
</dbReference>
<evidence type="ECO:0000256" key="8">
    <source>
        <dbReference type="ARBA" id="ARBA00022989"/>
    </source>
</evidence>
<keyword evidence="6" id="KW-0418">Kinase</keyword>
<dbReference type="Proteomes" id="UP000285875">
    <property type="component" value="Chromosome"/>
</dbReference>
<proteinExistence type="predicted"/>
<evidence type="ECO:0000259" key="11">
    <source>
        <dbReference type="Pfam" id="PF13493"/>
    </source>
</evidence>
<dbReference type="AlphaFoldDB" id="A0A3Q9UP34"/>
<evidence type="ECO:0000256" key="6">
    <source>
        <dbReference type="ARBA" id="ARBA00022777"/>
    </source>
</evidence>
<evidence type="ECO:0000256" key="10">
    <source>
        <dbReference type="ARBA" id="ARBA00023136"/>
    </source>
</evidence>
<sequence length="227" mass="23280">MSDRSPSVVLLSMAVAGPIAVAAALGMVVHLLDPAAAALVLVLVIVVVSLRGDWVANLLAVVASAVSFDYFLTAPRRSLKIHDSGDIQVTVALVLVGAAIGAVSWWARSRDAAAQVRGEYLAEAARVGQGGLSRARVAGQVADLLGADAGVWVEGEPRSGDAVVAAPDRLVLASSTINPVRVGLPTDAFICFPAGQGYVRVSAASRSIRPALDQMRAATVLAAQLRG</sequence>
<evidence type="ECO:0000256" key="4">
    <source>
        <dbReference type="ARBA" id="ARBA00022692"/>
    </source>
</evidence>